<dbReference type="InterPro" id="IPR007562">
    <property type="entry name" value="Transglutaminase-like_domain"/>
</dbReference>
<feature type="domain" description="Transglutaminase-like" evidence="3">
    <location>
        <begin position="239"/>
        <end position="307"/>
    </location>
</feature>
<dbReference type="eggNOG" id="arCOG00368">
    <property type="taxonomic scope" value="Archaea"/>
</dbReference>
<dbReference type="Proteomes" id="UP000005270">
    <property type="component" value="Chromosome"/>
</dbReference>
<dbReference type="Pfam" id="PF04473">
    <property type="entry name" value="DUF553"/>
    <property type="match status" value="1"/>
</dbReference>
<sequence length="414" mass="46772">MVKLATVLVILVLLASLLYTALALYSEKSEIDRLARENESYSNLLNSLNKTLAEISVEYSSLRQRYRELEGRYNATYAGYQQVVAWLQGNTSYYKQLLAGYEREIELLNRSLVNNITYYESLVSALRSNLSYYVELAGNLGAELETVRSWLAGNQSFFLNRLLLVSDELHSLRAVVSQPLGVPTLISSNTSYVNSFITLNVRLARGLDLALPRDNLIDALVNYTLVNFYYQYDPVALRDYWKPVNETLIDRGGDCEDLALFVFSYLYSRGFNYTYLVAFESKSYGHVAVVTYADGAWYLIDLAGNWFNGYSWFLKIELARGASTYTVRIPPLSVHPEVKAWLLSNGFASLVKVRSGYAPSSSDITSIMKSWSSYWASLGYPQYRYYLVGYNVYYTSSDTGDLAGYLNNLVSGGG</sequence>
<evidence type="ECO:0000256" key="1">
    <source>
        <dbReference type="ARBA" id="ARBA00007458"/>
    </source>
</evidence>
<protein>
    <recommendedName>
        <fullName evidence="3">Transglutaminase-like domain-containing protein</fullName>
    </recommendedName>
</protein>
<dbReference type="InterPro" id="IPR038765">
    <property type="entry name" value="Papain-like_cys_pep_sf"/>
</dbReference>
<evidence type="ECO:0000259" key="3">
    <source>
        <dbReference type="Pfam" id="PF04473"/>
    </source>
</evidence>
<name>I3TF22_THEC1</name>
<dbReference type="eggNOG" id="arCOG03600">
    <property type="taxonomic scope" value="Archaea"/>
</dbReference>
<dbReference type="GeneID" id="13013253"/>
<comment type="similarity">
    <text evidence="1">Belongs to the UPF0252 family.</text>
</comment>
<proteinExistence type="inferred from homology"/>
<dbReference type="Gene3D" id="3.10.620.30">
    <property type="match status" value="1"/>
</dbReference>
<dbReference type="HOGENOM" id="CLU_663279_0_0_2"/>
<dbReference type="STRING" id="1184251.TCELL_0936"/>
<reference evidence="4 5" key="1">
    <citation type="journal article" date="2012" name="J. Bacteriol.">
        <title>Complete genome sequence of the hyperthermophilic cellulolytic Crenarchaeon 'Thermogladius cellulolyticus' 1633.</title>
        <authorList>
            <person name="Mardanov A.V."/>
            <person name="Kochetkova T.V."/>
            <person name="Beletsky A.V."/>
            <person name="Bonch-Osmolovskaya E.A."/>
            <person name="Ravin N.V."/>
            <person name="Skryabin K.G."/>
        </authorList>
    </citation>
    <scope>NUCLEOTIDE SEQUENCE [LARGE SCALE GENOMIC DNA]</scope>
    <source>
        <strain evidence="5">DSM 22663 / VKM B-2946 / 1633</strain>
    </source>
</reference>
<keyword evidence="5" id="KW-1185">Reference proteome</keyword>
<feature type="coiled-coil region" evidence="2">
    <location>
        <begin position="31"/>
        <end position="72"/>
    </location>
</feature>
<dbReference type="AlphaFoldDB" id="I3TF22"/>
<gene>
    <name evidence="4" type="ordered locus">TCELL_0936</name>
</gene>
<dbReference type="SUPFAM" id="SSF54001">
    <property type="entry name" value="Cysteine proteinases"/>
    <property type="match status" value="1"/>
</dbReference>
<dbReference type="InParanoid" id="I3TF22"/>
<accession>I3TF22</accession>
<dbReference type="RefSeq" id="WP_014737610.1">
    <property type="nucleotide sequence ID" value="NC_017954.1"/>
</dbReference>
<keyword evidence="2" id="KW-0175">Coiled coil</keyword>
<dbReference type="OrthoDB" id="110514at2157"/>
<evidence type="ECO:0000313" key="4">
    <source>
        <dbReference type="EMBL" id="AFK51360.1"/>
    </source>
</evidence>
<dbReference type="EMBL" id="CP003531">
    <property type="protein sequence ID" value="AFK51360.1"/>
    <property type="molecule type" value="Genomic_DNA"/>
</dbReference>
<evidence type="ECO:0000313" key="5">
    <source>
        <dbReference type="Proteomes" id="UP000005270"/>
    </source>
</evidence>
<dbReference type="KEGG" id="thg:TCELL_0936"/>
<organism evidence="4 5">
    <name type="scientific">Thermogladius calderae (strain DSM 22663 / VKM B-2946 / 1633)</name>
    <dbReference type="NCBI Taxonomy" id="1184251"/>
    <lineage>
        <taxon>Archaea</taxon>
        <taxon>Thermoproteota</taxon>
        <taxon>Thermoprotei</taxon>
        <taxon>Desulfurococcales</taxon>
        <taxon>Desulfurococcaceae</taxon>
        <taxon>Thermogladius</taxon>
    </lineage>
</organism>
<evidence type="ECO:0000256" key="2">
    <source>
        <dbReference type="SAM" id="Coils"/>
    </source>
</evidence>